<keyword evidence="6" id="KW-0378">Hydrolase</keyword>
<dbReference type="Pfam" id="PF00664">
    <property type="entry name" value="ABC_membrane"/>
    <property type="match status" value="1"/>
</dbReference>
<evidence type="ECO:0000259" key="14">
    <source>
        <dbReference type="PROSITE" id="PS50893"/>
    </source>
</evidence>
<feature type="transmembrane region" description="Helical" evidence="13">
    <location>
        <begin position="583"/>
        <end position="612"/>
    </location>
</feature>
<evidence type="ECO:0000256" key="1">
    <source>
        <dbReference type="ARBA" id="ARBA00004651"/>
    </source>
</evidence>
<keyword evidence="2" id="KW-0813">Transport</keyword>
<dbReference type="InterPro" id="IPR039421">
    <property type="entry name" value="Type_1_exporter"/>
</dbReference>
<dbReference type="PANTHER" id="PTHR24221">
    <property type="entry name" value="ATP-BINDING CASSETTE SUB-FAMILY B"/>
    <property type="match status" value="1"/>
</dbReference>
<feature type="compositionally biased region" description="Pro residues" evidence="12">
    <location>
        <begin position="67"/>
        <end position="79"/>
    </location>
</feature>
<keyword evidence="5" id="KW-0547">Nucleotide-binding</keyword>
<evidence type="ECO:0000256" key="9">
    <source>
        <dbReference type="ARBA" id="ARBA00022989"/>
    </source>
</evidence>
<sequence length="923" mass="100668">MPNRFSRYIRVELIMEQRQDPASTSQNINQTSKRNKAVPPRISLPSQPPQEEEQTLSGPQLLSLPSRPIPAVRPAPFAPQTPSLPGHPMPSINSALLAPPFFSLPSRHMPAIGPLISGPQPLSLPSRPIPAVRPAPFAPQTPALPGLPSTPEPSLDMQTTAPTRLQDIEAATNAAAGSQQSSQTAGQASSSATRKQANIFTTLGRKLRRVPEMSQMSAVECGAACLAMVLSYYGRETSISEVQEYCGVGRDGLTALTIVKGAQHYGMQVRALSLKRNNFRRIALPAIIHWEFNHFVVLERWSPKKVDIVDPAAGQRRLTAAEFEAGFTGVVIALEPGEQFERRKLQRTFSLWSYMRSLLTMRGVIAQIIGTSLLLQILGIGLPLLTEVVVDRIIPLQAFNLLTLLSLGMLFLVLTQGITSLLRAFLLTHLQTRIDARMMLNFIEHMLSLPYRFFQLRLNGDLLSRVNSNTAIRDLLTGQLISTLLDGTTILVYLAVLISQSRLIAGVTVAIGTLQVILLLCTAPLIRRLTQRDLVAQGKSQGYLNEVLAGIATLKAAGAEQRALHHWKNLFFDEMNIAVRRSYLVSVVGICLQLVQTMSSLILLWIGAMLVIQGTMPVGAMLALSTLAASFLTPLGSLAASGQSLQIARAHFERIADVIEAEPEQNPQQVALPPRLSGHIELRHVQFKYDANGEAVLKDINVNIKPGQKVALVGKTGSGKSTLGKLLVGLITPTGGSILYDGIPLDQLNYGEVRKQFGVVLQDTFLFSGSVRDNIAFNNPDMSMEQVISAAKAAAIHEDIERMPMGYEMLVSEGGSVFSGGQRQRLALARALANQPTLLLLDEATSALDVSTEHVVEQNLDKLSCTQVLIAHRLSTIRNADLILFLDQGCIVEQGKHEQLLRHNGFYAQLIQTQLENGEIEAA</sequence>
<dbReference type="PROSITE" id="PS50990">
    <property type="entry name" value="PEPTIDASE_C39"/>
    <property type="match status" value="1"/>
</dbReference>
<dbReference type="Gene3D" id="3.90.70.10">
    <property type="entry name" value="Cysteine proteinases"/>
    <property type="match status" value="1"/>
</dbReference>
<evidence type="ECO:0000256" key="10">
    <source>
        <dbReference type="ARBA" id="ARBA00023136"/>
    </source>
</evidence>
<evidence type="ECO:0000259" key="16">
    <source>
        <dbReference type="PROSITE" id="PS50990"/>
    </source>
</evidence>
<keyword evidence="7 17" id="KW-0067">ATP-binding</keyword>
<feature type="region of interest" description="Disordered" evidence="12">
    <location>
        <begin position="126"/>
        <end position="158"/>
    </location>
</feature>
<feature type="compositionally biased region" description="Polar residues" evidence="12">
    <location>
        <begin position="20"/>
        <end position="32"/>
    </location>
</feature>
<feature type="compositionally biased region" description="Low complexity" evidence="12">
    <location>
        <begin position="172"/>
        <end position="193"/>
    </location>
</feature>
<evidence type="ECO:0000313" key="17">
    <source>
        <dbReference type="EMBL" id="QBD80884.1"/>
    </source>
</evidence>
<evidence type="ECO:0000256" key="7">
    <source>
        <dbReference type="ARBA" id="ARBA00022840"/>
    </source>
</evidence>
<dbReference type="SMART" id="SM00382">
    <property type="entry name" value="AAA"/>
    <property type="match status" value="1"/>
</dbReference>
<feature type="domain" description="ABC transmembrane type-1" evidence="15">
    <location>
        <begin position="368"/>
        <end position="646"/>
    </location>
</feature>
<dbReference type="InterPro" id="IPR027417">
    <property type="entry name" value="P-loop_NTPase"/>
</dbReference>
<evidence type="ECO:0000256" key="6">
    <source>
        <dbReference type="ARBA" id="ARBA00022807"/>
    </source>
</evidence>
<dbReference type="FunFam" id="3.40.50.300:FF:000299">
    <property type="entry name" value="ABC transporter ATP-binding protein/permease"/>
    <property type="match status" value="1"/>
</dbReference>
<evidence type="ECO:0000256" key="5">
    <source>
        <dbReference type="ARBA" id="ARBA00022741"/>
    </source>
</evidence>
<dbReference type="GO" id="GO:0008234">
    <property type="term" value="F:cysteine-type peptidase activity"/>
    <property type="evidence" value="ECO:0007669"/>
    <property type="project" value="UniProtKB-KW"/>
</dbReference>
<accession>A0A4P6JYT5</accession>
<dbReference type="EMBL" id="CP035758">
    <property type="protein sequence ID" value="QBD80884.1"/>
    <property type="molecule type" value="Genomic_DNA"/>
</dbReference>
<dbReference type="PROSITE" id="PS50929">
    <property type="entry name" value="ABC_TM1F"/>
    <property type="match status" value="1"/>
</dbReference>
<gene>
    <name evidence="17" type="ORF">EPA93_34915</name>
</gene>
<name>A0A4P6JYT5_KTERU</name>
<dbReference type="GO" id="GO:0015031">
    <property type="term" value="P:protein transport"/>
    <property type="evidence" value="ECO:0007669"/>
    <property type="project" value="UniProtKB-KW"/>
</dbReference>
<dbReference type="InterPro" id="IPR005074">
    <property type="entry name" value="Peptidase_C39"/>
</dbReference>
<evidence type="ECO:0000259" key="15">
    <source>
        <dbReference type="PROSITE" id="PS50929"/>
    </source>
</evidence>
<dbReference type="GO" id="GO:0140359">
    <property type="term" value="F:ABC-type transporter activity"/>
    <property type="evidence" value="ECO:0007669"/>
    <property type="project" value="InterPro"/>
</dbReference>
<evidence type="ECO:0000256" key="3">
    <source>
        <dbReference type="ARBA" id="ARBA00022475"/>
    </source>
</evidence>
<dbReference type="SUPFAM" id="SSF90123">
    <property type="entry name" value="ABC transporter transmembrane region"/>
    <property type="match status" value="1"/>
</dbReference>
<feature type="transmembrane region" description="Helical" evidence="13">
    <location>
        <begin position="364"/>
        <end position="385"/>
    </location>
</feature>
<dbReference type="InterPro" id="IPR003593">
    <property type="entry name" value="AAA+_ATPase"/>
</dbReference>
<proteinExistence type="predicted"/>
<dbReference type="SUPFAM" id="SSF52540">
    <property type="entry name" value="P-loop containing nucleoside triphosphate hydrolases"/>
    <property type="match status" value="1"/>
</dbReference>
<evidence type="ECO:0000256" key="11">
    <source>
        <dbReference type="ARBA" id="ARBA00043264"/>
    </source>
</evidence>
<dbReference type="OrthoDB" id="9762778at2"/>
<feature type="region of interest" description="Disordered" evidence="12">
    <location>
        <begin position="16"/>
        <end position="91"/>
    </location>
</feature>
<reference evidence="17 18" key="1">
    <citation type="submission" date="2019-01" db="EMBL/GenBank/DDBJ databases">
        <title>Ktedonosporobacter rubrisoli SCAWS-G2.</title>
        <authorList>
            <person name="Huang Y."/>
            <person name="Yan B."/>
        </authorList>
    </citation>
    <scope>NUCLEOTIDE SEQUENCE [LARGE SCALE GENOMIC DNA]</scope>
    <source>
        <strain evidence="17 18">SCAWS-G2</strain>
    </source>
</reference>
<dbReference type="GO" id="GO:0043213">
    <property type="term" value="P:bacteriocin transport"/>
    <property type="evidence" value="ECO:0007669"/>
    <property type="project" value="UniProtKB-KW"/>
</dbReference>
<feature type="transmembrane region" description="Helical" evidence="13">
    <location>
        <begin position="475"/>
        <end position="498"/>
    </location>
</feature>
<keyword evidence="18" id="KW-1185">Reference proteome</keyword>
<feature type="transmembrane region" description="Helical" evidence="13">
    <location>
        <begin position="405"/>
        <end position="430"/>
    </location>
</feature>
<keyword evidence="11" id="KW-0080">Bacteriocin transport</keyword>
<evidence type="ECO:0000256" key="4">
    <source>
        <dbReference type="ARBA" id="ARBA00022692"/>
    </source>
</evidence>
<comment type="subcellular location">
    <subcellularLocation>
        <location evidence="1">Cell membrane</location>
        <topology evidence="1">Multi-pass membrane protein</topology>
    </subcellularLocation>
</comment>
<keyword evidence="9 13" id="KW-1133">Transmembrane helix</keyword>
<evidence type="ECO:0000256" key="12">
    <source>
        <dbReference type="SAM" id="MobiDB-lite"/>
    </source>
</evidence>
<keyword evidence="8" id="KW-0653">Protein transport</keyword>
<evidence type="ECO:0000256" key="13">
    <source>
        <dbReference type="SAM" id="Phobius"/>
    </source>
</evidence>
<keyword evidence="4 13" id="KW-0812">Transmembrane</keyword>
<feature type="domain" description="Peptidase C39" evidence="16">
    <location>
        <begin position="215"/>
        <end position="334"/>
    </location>
</feature>
<dbReference type="AlphaFoldDB" id="A0A4P6JYT5"/>
<organism evidence="17 18">
    <name type="scientific">Ktedonosporobacter rubrisoli</name>
    <dbReference type="NCBI Taxonomy" id="2509675"/>
    <lineage>
        <taxon>Bacteria</taxon>
        <taxon>Bacillati</taxon>
        <taxon>Chloroflexota</taxon>
        <taxon>Ktedonobacteria</taxon>
        <taxon>Ktedonobacterales</taxon>
        <taxon>Ktedonosporobacteraceae</taxon>
        <taxon>Ktedonosporobacter</taxon>
    </lineage>
</organism>
<dbReference type="InterPro" id="IPR011527">
    <property type="entry name" value="ABC1_TM_dom"/>
</dbReference>
<dbReference type="PROSITE" id="PS50893">
    <property type="entry name" value="ABC_TRANSPORTER_2"/>
    <property type="match status" value="1"/>
</dbReference>
<dbReference type="GO" id="GO:0005886">
    <property type="term" value="C:plasma membrane"/>
    <property type="evidence" value="ECO:0007669"/>
    <property type="project" value="UniProtKB-SubCell"/>
</dbReference>
<dbReference type="GO" id="GO:0005524">
    <property type="term" value="F:ATP binding"/>
    <property type="evidence" value="ECO:0007669"/>
    <property type="project" value="UniProtKB-KW"/>
</dbReference>
<dbReference type="InterPro" id="IPR017871">
    <property type="entry name" value="ABC_transporter-like_CS"/>
</dbReference>
<keyword evidence="10 13" id="KW-0472">Membrane</keyword>
<feature type="region of interest" description="Disordered" evidence="12">
    <location>
        <begin position="172"/>
        <end position="194"/>
    </location>
</feature>
<dbReference type="Gene3D" id="1.20.1560.10">
    <property type="entry name" value="ABC transporter type 1, transmembrane domain"/>
    <property type="match status" value="1"/>
</dbReference>
<evidence type="ECO:0000256" key="8">
    <source>
        <dbReference type="ARBA" id="ARBA00022927"/>
    </source>
</evidence>
<dbReference type="Gene3D" id="3.40.50.300">
    <property type="entry name" value="P-loop containing nucleotide triphosphate hydrolases"/>
    <property type="match status" value="1"/>
</dbReference>
<keyword evidence="6" id="KW-0788">Thiol protease</keyword>
<keyword evidence="3" id="KW-1003">Cell membrane</keyword>
<dbReference type="InterPro" id="IPR036640">
    <property type="entry name" value="ABC1_TM_sf"/>
</dbReference>
<dbReference type="Proteomes" id="UP000290365">
    <property type="component" value="Chromosome"/>
</dbReference>
<dbReference type="PANTHER" id="PTHR24221:SF654">
    <property type="entry name" value="ATP-BINDING CASSETTE SUB-FAMILY B MEMBER 6"/>
    <property type="match status" value="1"/>
</dbReference>
<dbReference type="InterPro" id="IPR003439">
    <property type="entry name" value="ABC_transporter-like_ATP-bd"/>
</dbReference>
<dbReference type="CDD" id="cd18779">
    <property type="entry name" value="ABC_6TM_T1SS_like"/>
    <property type="match status" value="1"/>
</dbReference>
<dbReference type="GO" id="GO:0034040">
    <property type="term" value="F:ATPase-coupled lipid transmembrane transporter activity"/>
    <property type="evidence" value="ECO:0007669"/>
    <property type="project" value="TreeGrafter"/>
</dbReference>
<evidence type="ECO:0000313" key="18">
    <source>
        <dbReference type="Proteomes" id="UP000290365"/>
    </source>
</evidence>
<feature type="transmembrane region" description="Helical" evidence="13">
    <location>
        <begin position="504"/>
        <end position="526"/>
    </location>
</feature>
<dbReference type="Pfam" id="PF03412">
    <property type="entry name" value="Peptidase_C39"/>
    <property type="match status" value="1"/>
</dbReference>
<protein>
    <submittedName>
        <fullName evidence="17">ATP-binding cassette domain-containing protein</fullName>
    </submittedName>
</protein>
<feature type="compositionally biased region" description="Pro residues" evidence="12">
    <location>
        <begin position="127"/>
        <end position="139"/>
    </location>
</feature>
<dbReference type="Pfam" id="PF00005">
    <property type="entry name" value="ABC_tran"/>
    <property type="match status" value="1"/>
</dbReference>
<dbReference type="GO" id="GO:0016887">
    <property type="term" value="F:ATP hydrolysis activity"/>
    <property type="evidence" value="ECO:0007669"/>
    <property type="project" value="InterPro"/>
</dbReference>
<dbReference type="PROSITE" id="PS00211">
    <property type="entry name" value="ABC_TRANSPORTER_1"/>
    <property type="match status" value="1"/>
</dbReference>
<evidence type="ECO:0000256" key="2">
    <source>
        <dbReference type="ARBA" id="ARBA00022448"/>
    </source>
</evidence>
<dbReference type="KEGG" id="kbs:EPA93_34915"/>
<feature type="domain" description="ABC transporter" evidence="14">
    <location>
        <begin position="680"/>
        <end position="913"/>
    </location>
</feature>
<keyword evidence="6" id="KW-0645">Protease</keyword>
<dbReference type="GO" id="GO:0006508">
    <property type="term" value="P:proteolysis"/>
    <property type="evidence" value="ECO:0007669"/>
    <property type="project" value="InterPro"/>
</dbReference>